<comment type="caution">
    <text evidence="1">The sequence shown here is derived from an EMBL/GenBank/DDBJ whole genome shotgun (WGS) entry which is preliminary data.</text>
</comment>
<reference evidence="1" key="1">
    <citation type="submission" date="2020-11" db="EMBL/GenBank/DDBJ databases">
        <authorList>
            <person name="Koelle M."/>
            <person name="Horta M.A.C."/>
            <person name="Nowrousian M."/>
            <person name="Ohm R.A."/>
            <person name="Benz P."/>
            <person name="Pilgard A."/>
        </authorList>
    </citation>
    <scope>NUCLEOTIDE SEQUENCE</scope>
    <source>
        <strain evidence="1">FPRL280</strain>
    </source>
</reference>
<accession>A0A8H7TY63</accession>
<dbReference type="EMBL" id="JADOXO010000529">
    <property type="protein sequence ID" value="KAF9803141.1"/>
    <property type="molecule type" value="Genomic_DNA"/>
</dbReference>
<protein>
    <submittedName>
        <fullName evidence="1">Uncharacterized protein</fullName>
    </submittedName>
</protein>
<evidence type="ECO:0000313" key="1">
    <source>
        <dbReference type="EMBL" id="KAF9803141.1"/>
    </source>
</evidence>
<dbReference type="Proteomes" id="UP000639403">
    <property type="component" value="Unassembled WGS sequence"/>
</dbReference>
<name>A0A8H7TY63_9APHY</name>
<reference evidence="1" key="2">
    <citation type="journal article" name="Front. Microbiol.">
        <title>Degradative Capacity of Two Strains of Rhodonia placenta: From Phenotype to Genotype.</title>
        <authorList>
            <person name="Kolle M."/>
            <person name="Horta M.A.C."/>
            <person name="Nowrousian M."/>
            <person name="Ohm R.A."/>
            <person name="Benz J.P."/>
            <person name="Pilgard A."/>
        </authorList>
    </citation>
    <scope>NUCLEOTIDE SEQUENCE</scope>
    <source>
        <strain evidence="1">FPRL280</strain>
    </source>
</reference>
<evidence type="ECO:0000313" key="2">
    <source>
        <dbReference type="Proteomes" id="UP000639403"/>
    </source>
</evidence>
<dbReference type="AlphaFoldDB" id="A0A8H7TY63"/>
<organism evidence="1 2">
    <name type="scientific">Rhodonia placenta</name>
    <dbReference type="NCBI Taxonomy" id="104341"/>
    <lineage>
        <taxon>Eukaryota</taxon>
        <taxon>Fungi</taxon>
        <taxon>Dikarya</taxon>
        <taxon>Basidiomycota</taxon>
        <taxon>Agaricomycotina</taxon>
        <taxon>Agaricomycetes</taxon>
        <taxon>Polyporales</taxon>
        <taxon>Adustoporiaceae</taxon>
        <taxon>Rhodonia</taxon>
    </lineage>
</organism>
<sequence length="396" mass="42862">MASTGSKPAPGGLQTRRATCSSTPLLGNSDATYNAALEKINNADRARELLESKELIPSGQPLGLMTIHNGLLHLARSAAPAAITLECLVAFLRVADAVDMDLITSEVANQVCHKTLTAYNILNDGAEKIEQLSIALDGCMNRAVEQVRDLEVFQKNIQGEFERGMKELVDASKKALGELQVSIPTTGVAARPSSDGSGGITEADRELLTYTAAARRNVPAVHTRVVAQGDARCCQVLIDRDPKAAGDGIHNLSERELVVKASIALDNMGEDGADAPDGGIVFRSARRLKNGGVIFEINTVAAADWLRKPDVMHHFISFYDGGNSVAKGYRYPIIVKFVSTNFDLTSQHKIQWIETDTVLPMRAIQVTQWLKPVNCHRPFQAVADTTVYTPMLMPDS</sequence>
<gene>
    <name evidence="1" type="ORF">IEO21_09754</name>
</gene>
<proteinExistence type="predicted"/>